<evidence type="ECO:0000256" key="1">
    <source>
        <dbReference type="SAM" id="MobiDB-lite"/>
    </source>
</evidence>
<evidence type="ECO:0000259" key="5">
    <source>
        <dbReference type="Pfam" id="PF22929"/>
    </source>
</evidence>
<dbReference type="PANTHER" id="PTHR21224:SF1">
    <property type="entry name" value="INTEGRATOR COMPLEX SUBUNIT 1"/>
    <property type="match status" value="1"/>
</dbReference>
<reference evidence="6 7" key="1">
    <citation type="submission" date="2021-06" db="EMBL/GenBank/DDBJ databases">
        <title>Caerostris darwini draft genome.</title>
        <authorList>
            <person name="Kono N."/>
            <person name="Arakawa K."/>
        </authorList>
    </citation>
    <scope>NUCLEOTIDE SEQUENCE [LARGE SCALE GENOMIC DNA]</scope>
</reference>
<evidence type="ECO:0000259" key="2">
    <source>
        <dbReference type="Pfam" id="PF12432"/>
    </source>
</evidence>
<dbReference type="Pfam" id="PF22927">
    <property type="entry name" value="INT1_R3"/>
    <property type="match status" value="1"/>
</dbReference>
<protein>
    <submittedName>
        <fullName evidence="6">Integrator complex subunit 1</fullName>
    </submittedName>
</protein>
<dbReference type="InterPro" id="IPR053966">
    <property type="entry name" value="INTS1_INTS2-bd"/>
</dbReference>
<dbReference type="EMBL" id="BPLQ01003064">
    <property type="protein sequence ID" value="GIX97680.1"/>
    <property type="molecule type" value="Genomic_DNA"/>
</dbReference>
<feature type="domain" description="Integrator complex subunit 1 RPB2-binding" evidence="2">
    <location>
        <begin position="341"/>
        <end position="493"/>
    </location>
</feature>
<evidence type="ECO:0000313" key="6">
    <source>
        <dbReference type="EMBL" id="GIX97680.1"/>
    </source>
</evidence>
<feature type="domain" description="Integrator complex subunit 1 R4" evidence="4">
    <location>
        <begin position="2007"/>
        <end position="2106"/>
    </location>
</feature>
<feature type="domain" description="Integrator complex subunit 1 R3" evidence="3">
    <location>
        <begin position="1797"/>
        <end position="1953"/>
    </location>
</feature>
<dbReference type="InterPro" id="IPR038902">
    <property type="entry name" value="INTS1"/>
</dbReference>
<dbReference type="InterPro" id="IPR053964">
    <property type="entry name" value="INT1_R3"/>
</dbReference>
<proteinExistence type="predicted"/>
<keyword evidence="7" id="KW-1185">Reference proteome</keyword>
<evidence type="ECO:0000313" key="7">
    <source>
        <dbReference type="Proteomes" id="UP001054837"/>
    </source>
</evidence>
<dbReference type="GO" id="GO:0032039">
    <property type="term" value="C:integrator complex"/>
    <property type="evidence" value="ECO:0007669"/>
    <property type="project" value="InterPro"/>
</dbReference>
<dbReference type="PANTHER" id="PTHR21224">
    <property type="entry name" value="INTEGRATOR COMPLEX SUBUNIT 1"/>
    <property type="match status" value="1"/>
</dbReference>
<dbReference type="Pfam" id="PF22928">
    <property type="entry name" value="INTS1_R4"/>
    <property type="match status" value="1"/>
</dbReference>
<evidence type="ECO:0000259" key="3">
    <source>
        <dbReference type="Pfam" id="PF22927"/>
    </source>
</evidence>
<gene>
    <name evidence="6" type="primary">Ints1</name>
    <name evidence="6" type="ORF">CDAR_257181</name>
</gene>
<dbReference type="InterPro" id="IPR053965">
    <property type="entry name" value="INTS1_R4"/>
</dbReference>
<dbReference type="GO" id="GO:0034474">
    <property type="term" value="P:U2 snRNA 3'-end processing"/>
    <property type="evidence" value="ECO:0007669"/>
    <property type="project" value="InterPro"/>
</dbReference>
<comment type="caution">
    <text evidence="6">The sequence shown here is derived from an EMBL/GenBank/DDBJ whole genome shotgun (WGS) entry which is preliminary data.</text>
</comment>
<dbReference type="InterPro" id="IPR022145">
    <property type="entry name" value="INTS1_RPB2-bd"/>
</dbReference>
<dbReference type="Proteomes" id="UP001054837">
    <property type="component" value="Unassembled WGS sequence"/>
</dbReference>
<organism evidence="6 7">
    <name type="scientific">Caerostris darwini</name>
    <dbReference type="NCBI Taxonomy" id="1538125"/>
    <lineage>
        <taxon>Eukaryota</taxon>
        <taxon>Metazoa</taxon>
        <taxon>Ecdysozoa</taxon>
        <taxon>Arthropoda</taxon>
        <taxon>Chelicerata</taxon>
        <taxon>Arachnida</taxon>
        <taxon>Araneae</taxon>
        <taxon>Araneomorphae</taxon>
        <taxon>Entelegynae</taxon>
        <taxon>Araneoidea</taxon>
        <taxon>Araneidae</taxon>
        <taxon>Caerostris</taxon>
    </lineage>
</organism>
<dbReference type="Pfam" id="PF22929">
    <property type="entry name" value="INTS1_INTS2-bd"/>
    <property type="match status" value="1"/>
</dbReference>
<accession>A0AAV4PMR7</accession>
<dbReference type="Pfam" id="PF12432">
    <property type="entry name" value="INTS1_RP2B-bd"/>
    <property type="match status" value="1"/>
</dbReference>
<sequence length="2144" mass="243266">MIGMHYNPISVISSRPGSEQEIRDLLQMEELTSFHRIKKMEREKKQLKRSANKVKAIHATDFIALGSKSSSSKQGESSEQKIKKSSLISSSSSERKSEGGTPAKRGRIASTGSHVKRLGSIGRKEAIKSDEWDTVAIEVDSVELVSRVLEAEDCSDDEKVEALICGAVKKLKSSRSKFDGPLFLGLLYLVKAKVIPFSSELVFEAFCSLLKRDVNVNFKAKGNSLVSILAANILMAAYKEESNWPALLAKLYIEDSLGERVWVDHDYCKGFVDNILTAFNTKPIPRHMMVLDRLFKQEACPSPPTLGTDDDESGSSMLIDIQDNSDSSIVYPRFVNSAKDLSSHVLEVFREQMTRRQPSEVSRNTLRFLVSTCGLSEVRLQTSQKLEMWLQNPKLTKPAQELLLAVCLNCNQHNQHDVEVISQLIKIRIKAKPIINHYLMCMKELIGQHSENLNSLLKHAIYNELSNSRNPNNMQLLGIIFQHSPERAATVLAEVFLDLLCNKDDYLRALRMLLREIVRTVRHDFNFPLFCAGLIQEKRDSAFLELELPLKERVFLSITDLIVLAIFLGINPTVKEQYSVASKSDRRDLNALRNYQSQVSQIQRDAVYWMHSTVPKVYKPGKNEFIHSIHKLLFMEQIEHYYNKDNWPTENERMLFLRIASDVPLLEDTLMRILIIGISRDHLLTAPDALELADQLVKRAAVTFIENFPVLEFENTELCDIIFNLCAYHHPENISLPQGYHPPNLAISELYWKAWSMLLIVICHNPTTFGDMAWKTCPMLRNLMEMCITNQFVFPPPTMALGEKAEEIRTREFQMSQMEKDEILLFESHLAAASTKVTITEANSHLISKLISMDPHGPARKPPTVILEQLRTMNAKLKLGDLLCRSRNPDFLLDVIQRQGTTQSMSWLSELVESSASSFNMLPVQCLCEFLISDAGTTSDANEDSEKGFIKKRKKQEELLFHLQKLLHESDSEPHNTVEVISYFMKRLSSQQTSARTLALKGLNMLLSDVNKSPSSEDENALQKNSMKEHHWLLRSVPHLMHFDIIRSPISMFLRQACQIENDPHIIAAYVNFLAIHTPDDNLQEFADLALDMAQMIVERPTIINTILSIENNSNEQNDFLSSVSEIFFKYLSAAKMPSKEVYSWSESQDQLLIQWSSGESATMHILVVHAMIIVLTYGPPQHGIQSYFSALLDIWFSVNAEPPKAFLVDTSEEALLLPDWLKLRMIRSSVGVLVDAALKDLDPSQLVLFIQSFGIPVTSMSKLLRTLDLAVEMDSYSVEQAVLDKCYMSQLVEVQHRRGASGGEKFAKLLIDNESTDTSMDVDTVQNQTPVIQKAPPKLPTAIGVESFSISLVKLLGLNPSYGILSAKQEQDIFKGLQKALSSDILSRTSESGAISVFILTCEQILRSDSKMAFLQALHKKSYYSSVLFRLATASQSEADITKSPLAQKLKWICQQIIYVLSSTNSSLLTVATQFFNKHKPPETKMPAPWKMFVQKYSTYNSDNVKKIVQLAETEDSLRLEEVMQYLVKNAISQGDTKPLMNAMINITLKRLTSNMVPYIKTFNRSKFCFFVDWLECLEPQIISSFPESQCHLLFSLIGPQQDPIVVPFRPYLLALLIHQSSWDILCYYIQAVLNPSRTDMKFHPSSVLDFLHACIYIPKIWQGRYKKNKSGSEEDILALTEVQIQSVVNYIVEEALEKSPKEKNSNQSSLIDCYSSIEERMGLLMKCFALRTPLISCCVNHLLKLIKTDETRGKIGHELLLQAYHQIPSTLTLISDTIAFLSDSSSEVKSHHCKLDIISHTLLLALARTDSSKQCLTKMIRIEFICKKMASTHPILLLRQLPMMISLLRGRVHLEYHLFRQQNHIALFSCYLSIIELLPPFLFKTEYNNDLNDILFLYIEVFQTYGSQKEILHLLNRFFGFLIVYLSAKPAQARQFIQQYIHVLQDLASFNSDLMNIRSILAGSCMHYYGSSDLDGKTELSDTTLTIAGLQFQSISQTHIPTIANKLSQGNSEDISFALQELDNISYKKPSVIEHVVDNLKTLMHESNSQHRMMAFNLVMRFVKSNPRKGVLFISSYLQCLESDQVDVTLTALEHLPEFTILVQEYAIVLLQKTFNVGMIKNINTANQVKATISYLIAQSGC</sequence>
<feature type="region of interest" description="Disordered" evidence="1">
    <location>
        <begin position="67"/>
        <end position="109"/>
    </location>
</feature>
<name>A0AAV4PMR7_9ARAC</name>
<feature type="domain" description="Integrator complex subunit 1 INTS2-binding" evidence="5">
    <location>
        <begin position="979"/>
        <end position="1307"/>
    </location>
</feature>
<evidence type="ECO:0000259" key="4">
    <source>
        <dbReference type="Pfam" id="PF22928"/>
    </source>
</evidence>